<comment type="caution">
    <text evidence="2">The sequence shown here is derived from an EMBL/GenBank/DDBJ whole genome shotgun (WGS) entry which is preliminary data.</text>
</comment>
<evidence type="ECO:0000313" key="3">
    <source>
        <dbReference type="Proteomes" id="UP000282312"/>
    </source>
</evidence>
<proteinExistence type="predicted"/>
<evidence type="ECO:0000313" key="2">
    <source>
        <dbReference type="EMBL" id="RQX06375.1"/>
    </source>
</evidence>
<dbReference type="CDD" id="cd02440">
    <property type="entry name" value="AdoMet_MTases"/>
    <property type="match status" value="1"/>
</dbReference>
<dbReference type="Proteomes" id="UP000282312">
    <property type="component" value="Unassembled WGS sequence"/>
</dbReference>
<sequence>MPAGVDRTAGARRAAALLADHPRVLHAQVDVEAGDAGRGRLVARLTPRPVSTGGAERVAHLQSMYELLYSKTDAPADPAFDVLGWVSSYDGAQMDPAALHEWVDLTVASVLASRPARVIELGCGTGLLMSRIAPHCERYWATDFSVAALRRARRAVPEVAVARRVRLLQRHADDLTGLPGDVDGVVINSVVQYFPDLDYLRRVLSGAVHAVRPGGTVWVGDVRSLPLHEVFHASVVTATSPDAEPAARAAAVLRRLAFDQELVIDPAFFTGLVEELPGVAGVEVRPKPAVHRNELSMFRYDVLLHVGERAAVVDVPWEDADAYATPGALRDRLATDRPDILAVTGIPDALVAPAVSDWEAIRRGTPTRPWCTGPAPEDATAHRLTRLADGLPYRLRLGLTAGRTDGAFDAVWVRQPGPVLWSIAVPTGPARGPLSNRMPPGPPSSDELAAYLRPWLAPDLIPNAFIWQVAPG</sequence>
<dbReference type="InterPro" id="IPR029063">
    <property type="entry name" value="SAM-dependent_MTases_sf"/>
</dbReference>
<protein>
    <recommendedName>
        <fullName evidence="1">Methyltransferase type 12 domain-containing protein</fullName>
    </recommendedName>
</protein>
<feature type="domain" description="Methyltransferase type 12" evidence="1">
    <location>
        <begin position="119"/>
        <end position="216"/>
    </location>
</feature>
<dbReference type="Gene3D" id="3.40.50.150">
    <property type="entry name" value="Vaccinia Virus protein VP39"/>
    <property type="match status" value="1"/>
</dbReference>
<dbReference type="InterPro" id="IPR013217">
    <property type="entry name" value="Methyltransf_12"/>
</dbReference>
<evidence type="ECO:0000259" key="1">
    <source>
        <dbReference type="Pfam" id="PF08242"/>
    </source>
</evidence>
<dbReference type="OrthoDB" id="2472181at2"/>
<dbReference type="PANTHER" id="PTHR43861">
    <property type="entry name" value="TRANS-ACONITATE 2-METHYLTRANSFERASE-RELATED"/>
    <property type="match status" value="1"/>
</dbReference>
<reference evidence="2 3" key="1">
    <citation type="submission" date="2018-05" db="EMBL/GenBank/DDBJ databases">
        <title>Micromonospora from Atacama Desert.</title>
        <authorList>
            <person name="Carro L."/>
            <person name="Goodfellow M."/>
            <person name="Klenk H.-P."/>
        </authorList>
    </citation>
    <scope>NUCLEOTIDE SEQUENCE [LARGE SCALE GENOMIC DNA]</scope>
    <source>
        <strain evidence="2 3">LB39</strain>
    </source>
</reference>
<keyword evidence="3" id="KW-1185">Reference proteome</keyword>
<name>A0A3N9WZR4_9ACTN</name>
<gene>
    <name evidence="2" type="ORF">DLJ59_05040</name>
</gene>
<dbReference type="Pfam" id="PF08242">
    <property type="entry name" value="Methyltransf_12"/>
    <property type="match status" value="1"/>
</dbReference>
<dbReference type="SUPFAM" id="SSF53335">
    <property type="entry name" value="S-adenosyl-L-methionine-dependent methyltransferases"/>
    <property type="match status" value="1"/>
</dbReference>
<dbReference type="EMBL" id="QGSZ01000137">
    <property type="protein sequence ID" value="RQX06375.1"/>
    <property type="molecule type" value="Genomic_DNA"/>
</dbReference>
<accession>A0A3N9WZR4</accession>
<organism evidence="2 3">
    <name type="scientific">Micromonospora inaquosa</name>
    <dbReference type="NCBI Taxonomy" id="2203716"/>
    <lineage>
        <taxon>Bacteria</taxon>
        <taxon>Bacillati</taxon>
        <taxon>Actinomycetota</taxon>
        <taxon>Actinomycetes</taxon>
        <taxon>Micromonosporales</taxon>
        <taxon>Micromonosporaceae</taxon>
        <taxon>Micromonospora</taxon>
    </lineage>
</organism>
<dbReference type="RefSeq" id="WP_124771331.1">
    <property type="nucleotide sequence ID" value="NZ_QGSZ01000137.1"/>
</dbReference>
<dbReference type="AlphaFoldDB" id="A0A3N9WZR4"/>